<keyword evidence="1" id="KW-0472">Membrane</keyword>
<dbReference type="EMBL" id="VUYU01000004">
    <property type="protein sequence ID" value="NHZ33426.1"/>
    <property type="molecule type" value="Genomic_DNA"/>
</dbReference>
<proteinExistence type="predicted"/>
<sequence length="71" mass="7423">MKPTPVASATTLAIAMRTLRCFNAAAFSALAFFYFASYCLPAAPFFALQLVPAAGTTIFNTPSLSASKDAP</sequence>
<name>A0ABX0LTI6_9BURK</name>
<keyword evidence="1" id="KW-1133">Transmembrane helix</keyword>
<dbReference type="Proteomes" id="UP000785613">
    <property type="component" value="Unassembled WGS sequence"/>
</dbReference>
<reference evidence="2 3" key="1">
    <citation type="submission" date="2019-09" db="EMBL/GenBank/DDBJ databases">
        <title>Taxonomy of Antarctic Massilia spp.: description of Massilia rubra sp. nov., Massilia aquatica sp. nov., Massilia mucilaginosa sp. nov., Massilia frigida sp. nov. isolated from streams, lakes and regoliths.</title>
        <authorList>
            <person name="Holochova P."/>
            <person name="Sedlacek I."/>
            <person name="Kralova S."/>
            <person name="Maslanova I."/>
            <person name="Busse H.-J."/>
            <person name="Stankova E."/>
            <person name="Vrbovska V."/>
            <person name="Kovarovic V."/>
            <person name="Bartak M."/>
            <person name="Svec P."/>
            <person name="Pantucek R."/>
        </authorList>
    </citation>
    <scope>NUCLEOTIDE SEQUENCE [LARGE SCALE GENOMIC DNA]</scope>
    <source>
        <strain evidence="2 3">CCM 8692</strain>
    </source>
</reference>
<evidence type="ECO:0000256" key="1">
    <source>
        <dbReference type="SAM" id="Phobius"/>
    </source>
</evidence>
<organism evidence="2 3">
    <name type="scientific">Massilia rubra</name>
    <dbReference type="NCBI Taxonomy" id="2607910"/>
    <lineage>
        <taxon>Bacteria</taxon>
        <taxon>Pseudomonadati</taxon>
        <taxon>Pseudomonadota</taxon>
        <taxon>Betaproteobacteria</taxon>
        <taxon>Burkholderiales</taxon>
        <taxon>Oxalobacteraceae</taxon>
        <taxon>Telluria group</taxon>
        <taxon>Massilia</taxon>
    </lineage>
</organism>
<feature type="transmembrane region" description="Helical" evidence="1">
    <location>
        <begin position="31"/>
        <end position="51"/>
    </location>
</feature>
<keyword evidence="3" id="KW-1185">Reference proteome</keyword>
<dbReference type="RefSeq" id="WP_167223072.1">
    <property type="nucleotide sequence ID" value="NZ_VUYU01000004.1"/>
</dbReference>
<evidence type="ECO:0000313" key="2">
    <source>
        <dbReference type="EMBL" id="NHZ33426.1"/>
    </source>
</evidence>
<protein>
    <submittedName>
        <fullName evidence="2">Uncharacterized protein</fullName>
    </submittedName>
</protein>
<gene>
    <name evidence="2" type="ORF">F0185_07455</name>
</gene>
<accession>A0ABX0LTI6</accession>
<evidence type="ECO:0000313" key="3">
    <source>
        <dbReference type="Proteomes" id="UP000785613"/>
    </source>
</evidence>
<keyword evidence="1" id="KW-0812">Transmembrane</keyword>
<comment type="caution">
    <text evidence="2">The sequence shown here is derived from an EMBL/GenBank/DDBJ whole genome shotgun (WGS) entry which is preliminary data.</text>
</comment>